<proteinExistence type="inferred from homology"/>
<keyword evidence="4" id="KW-1185">Reference proteome</keyword>
<evidence type="ECO:0000256" key="2">
    <source>
        <dbReference type="ARBA" id="ARBA00022801"/>
    </source>
</evidence>
<dbReference type="InterPro" id="IPR032466">
    <property type="entry name" value="Metal_Hydrolase"/>
</dbReference>
<evidence type="ECO:0000256" key="1">
    <source>
        <dbReference type="ARBA" id="ARBA00010716"/>
    </source>
</evidence>
<dbReference type="RefSeq" id="WP_337331641.1">
    <property type="nucleotide sequence ID" value="NZ_JBBDGM010000004.1"/>
</dbReference>
<evidence type="ECO:0000313" key="4">
    <source>
        <dbReference type="Proteomes" id="UP001371224"/>
    </source>
</evidence>
<comment type="similarity">
    <text evidence="1">Belongs to the metallo-dependent hydrolases superfamily. NagA family.</text>
</comment>
<name>A0ABU8LAA0_9MICO</name>
<gene>
    <name evidence="3" type="ORF">WDU99_06550</name>
</gene>
<keyword evidence="2" id="KW-0378">Hydrolase</keyword>
<dbReference type="Proteomes" id="UP001371224">
    <property type="component" value="Unassembled WGS sequence"/>
</dbReference>
<dbReference type="InterPro" id="IPR011059">
    <property type="entry name" value="Metal-dep_hydrolase_composite"/>
</dbReference>
<dbReference type="Gene3D" id="3.20.20.140">
    <property type="entry name" value="Metal-dependent hydrolases"/>
    <property type="match status" value="2"/>
</dbReference>
<organism evidence="3 4">
    <name type="scientific">Microbacterium bandirmense</name>
    <dbReference type="NCBI Taxonomy" id="3122050"/>
    <lineage>
        <taxon>Bacteria</taxon>
        <taxon>Bacillati</taxon>
        <taxon>Actinomycetota</taxon>
        <taxon>Actinomycetes</taxon>
        <taxon>Micrococcales</taxon>
        <taxon>Microbacteriaceae</taxon>
        <taxon>Microbacterium</taxon>
    </lineage>
</organism>
<dbReference type="SUPFAM" id="SSF51556">
    <property type="entry name" value="Metallo-dependent hydrolases"/>
    <property type="match status" value="1"/>
</dbReference>
<protein>
    <submittedName>
        <fullName evidence="3">D-aminoacylase</fullName>
    </submittedName>
</protein>
<dbReference type="PANTHER" id="PTHR11113:SF14">
    <property type="entry name" value="N-ACETYLGLUCOSAMINE-6-PHOSPHATE DEACETYLASE"/>
    <property type="match status" value="1"/>
</dbReference>
<sequence length="537" mass="56796">MVTSGQHPLALRDARFPVPDAVALESGTVLVVDGRVAGLLPADVPVEHLPAGATVVDAAGRILMPGFIDAHSHGEGALGRDDRELALLRQGLTGVLLGQDGISFAPTTAASAPLNERYFAAVNGPLPDGHREGMSIGTLLAHFAAVSRLSSRALVPAGTVRTTVSGFSPAPLTERQLDEIEDITRAGIAEGAAGVSLGLEYVPGGFADAVELHRFAEIAAGTGVPLVAHVRGYEAAAPAGLGEVIDLARATGAPVHVAHLHAPADLVLPIVDAALAEGVDLTFDSYPYRRGNTILAMLALPADLQEDGPEHALARLADPITRRRLEHDWFPGIAELLSRVTVSVADHPDWRWAEGLSPEQIAEGTGRSIGETICELILATGLGAGAIVRQPAANRVEDVRAIANHRAHLGSSDGIFLGGHPHPRGWGAFARMLRRHVLEWRDWTWWQATEHLSLRAARRFGFGDRGLVRPASIADFCLVDPQRLADRATYDAPTLLAEGIDDVIVAGSRVLVDGDLFPAADHLGMMRESTPTERPAS</sequence>
<comment type="caution">
    <text evidence="3">The sequence shown here is derived from an EMBL/GenBank/DDBJ whole genome shotgun (WGS) entry which is preliminary data.</text>
</comment>
<reference evidence="3 4" key="1">
    <citation type="submission" date="2024-02" db="EMBL/GenBank/DDBJ databases">
        <authorList>
            <person name="Saticioglu I.B."/>
        </authorList>
    </citation>
    <scope>NUCLEOTIDE SEQUENCE [LARGE SCALE GENOMIC DNA]</scope>
    <source>
        <strain evidence="3 4">Mu-80</strain>
    </source>
</reference>
<dbReference type="EMBL" id="JBBDGM010000004">
    <property type="protein sequence ID" value="MEJ1087975.1"/>
    <property type="molecule type" value="Genomic_DNA"/>
</dbReference>
<evidence type="ECO:0000313" key="3">
    <source>
        <dbReference type="EMBL" id="MEJ1087975.1"/>
    </source>
</evidence>
<dbReference type="SUPFAM" id="SSF51338">
    <property type="entry name" value="Composite domain of metallo-dependent hydrolases"/>
    <property type="match status" value="1"/>
</dbReference>
<dbReference type="PANTHER" id="PTHR11113">
    <property type="entry name" value="N-ACETYLGLUCOSAMINE-6-PHOSPHATE DEACETYLASE"/>
    <property type="match status" value="1"/>
</dbReference>
<accession>A0ABU8LAA0</accession>